<dbReference type="InterPro" id="IPR038379">
    <property type="entry name" value="SecE_sf"/>
</dbReference>
<accession>A0A0S4M0R4</accession>
<evidence type="ECO:0000256" key="7">
    <source>
        <dbReference type="ARBA" id="ARBA00023010"/>
    </source>
</evidence>
<keyword evidence="5 9" id="KW-0653">Protein transport</keyword>
<dbReference type="EMBL" id="LN906597">
    <property type="protein sequence ID" value="CUT17326.1"/>
    <property type="molecule type" value="Genomic_DNA"/>
</dbReference>
<dbReference type="AlphaFoldDB" id="A0A0S4M0R4"/>
<keyword evidence="11" id="KW-1185">Reference proteome</keyword>
<feature type="transmembrane region" description="Helical" evidence="9">
    <location>
        <begin position="7"/>
        <end position="24"/>
    </location>
</feature>
<dbReference type="Proteomes" id="UP000198651">
    <property type="component" value="Chromosome I"/>
</dbReference>
<feature type="transmembrane region" description="Helical" evidence="9">
    <location>
        <begin position="81"/>
        <end position="98"/>
    </location>
</feature>
<evidence type="ECO:0000256" key="2">
    <source>
        <dbReference type="ARBA" id="ARBA00022448"/>
    </source>
</evidence>
<evidence type="ECO:0000256" key="9">
    <source>
        <dbReference type="HAMAP-Rule" id="MF_00422"/>
    </source>
</evidence>
<evidence type="ECO:0000313" key="10">
    <source>
        <dbReference type="EMBL" id="CUT17326.1"/>
    </source>
</evidence>
<gene>
    <name evidence="9" type="primary">secE</name>
    <name evidence="10" type="ORF">Ark11_0481</name>
</gene>
<evidence type="ECO:0000256" key="5">
    <source>
        <dbReference type="ARBA" id="ARBA00022927"/>
    </source>
</evidence>
<dbReference type="NCBIfam" id="TIGR00964">
    <property type="entry name" value="secE_bact"/>
    <property type="match status" value="1"/>
</dbReference>
<proteinExistence type="inferred from homology"/>
<comment type="function">
    <text evidence="9">Essential subunit of the Sec protein translocation channel SecYEG. Clamps together the 2 halves of SecY. May contact the channel plug during translocation.</text>
</comment>
<dbReference type="GO" id="GO:0043952">
    <property type="term" value="P:protein transport by the Sec complex"/>
    <property type="evidence" value="ECO:0007669"/>
    <property type="project" value="UniProtKB-UniRule"/>
</dbReference>
<feature type="transmembrane region" description="Helical" evidence="9">
    <location>
        <begin position="30"/>
        <end position="49"/>
    </location>
</feature>
<keyword evidence="4 9" id="KW-0812">Transmembrane</keyword>
<name>A0A0S4M0R4_9BURK</name>
<dbReference type="RefSeq" id="WP_092343416.1">
    <property type="nucleotide sequence ID" value="NZ_FLSL01000107.1"/>
</dbReference>
<keyword evidence="2 9" id="KW-0813">Transport</keyword>
<dbReference type="PANTHER" id="PTHR33910:SF1">
    <property type="entry name" value="PROTEIN TRANSLOCASE SUBUNIT SECE"/>
    <property type="match status" value="1"/>
</dbReference>
<keyword evidence="6 9" id="KW-1133">Transmembrane helix</keyword>
<dbReference type="GO" id="GO:0005886">
    <property type="term" value="C:plasma membrane"/>
    <property type="evidence" value="ECO:0007669"/>
    <property type="project" value="UniProtKB-UniRule"/>
</dbReference>
<sequence>MIEKIRVVLFFLVFSAGILFFSFFPTQTVITKVGVGVASVIVCGLLFYYSKLGQRLVVFSRESVREASKVFWPTRKETMQLVLVVFVFTVVVALYIFFVDKFLEWFLYDLILGWR</sequence>
<protein>
    <recommendedName>
        <fullName evidence="9">Protein translocase subunit SecE</fullName>
    </recommendedName>
</protein>
<comment type="subunit">
    <text evidence="9">Component of the Sec protein translocase complex. Heterotrimer consisting of SecY, SecE and SecG subunits. The heterotrimers can form oligomers, although 1 heterotrimer is thought to be able to translocate proteins. Interacts with the ribosome. Interacts with SecDF, and other proteins may be involved. Interacts with SecA.</text>
</comment>
<comment type="subcellular location">
    <subcellularLocation>
        <location evidence="1">Membrane</location>
    </subcellularLocation>
</comment>
<dbReference type="GO" id="GO:0008320">
    <property type="term" value="F:protein transmembrane transporter activity"/>
    <property type="evidence" value="ECO:0007669"/>
    <property type="project" value="UniProtKB-UniRule"/>
</dbReference>
<dbReference type="InterPro" id="IPR005807">
    <property type="entry name" value="SecE_bac"/>
</dbReference>
<dbReference type="Gene3D" id="1.20.5.1030">
    <property type="entry name" value="Preprotein translocase secy subunit"/>
    <property type="match status" value="1"/>
</dbReference>
<dbReference type="OrthoDB" id="9806365at2"/>
<dbReference type="PANTHER" id="PTHR33910">
    <property type="entry name" value="PROTEIN TRANSLOCASE SUBUNIT SECE"/>
    <property type="match status" value="1"/>
</dbReference>
<dbReference type="GO" id="GO:0009306">
    <property type="term" value="P:protein secretion"/>
    <property type="evidence" value="ECO:0007669"/>
    <property type="project" value="UniProtKB-UniRule"/>
</dbReference>
<evidence type="ECO:0000256" key="3">
    <source>
        <dbReference type="ARBA" id="ARBA00022475"/>
    </source>
</evidence>
<dbReference type="GO" id="GO:0065002">
    <property type="term" value="P:intracellular protein transmembrane transport"/>
    <property type="evidence" value="ECO:0007669"/>
    <property type="project" value="UniProtKB-UniRule"/>
</dbReference>
<organism evidence="10 11">
    <name type="scientific">Candidatus Ichthyocystis hellenicum</name>
    <dbReference type="NCBI Taxonomy" id="1561003"/>
    <lineage>
        <taxon>Bacteria</taxon>
        <taxon>Pseudomonadati</taxon>
        <taxon>Pseudomonadota</taxon>
        <taxon>Betaproteobacteria</taxon>
        <taxon>Burkholderiales</taxon>
        <taxon>Candidatus Ichthyocystis</taxon>
    </lineage>
</organism>
<evidence type="ECO:0000256" key="8">
    <source>
        <dbReference type="ARBA" id="ARBA00023136"/>
    </source>
</evidence>
<comment type="caution">
    <text evidence="9">Lacks conserved residue(s) required for the propagation of feature annotation.</text>
</comment>
<reference evidence="11" key="1">
    <citation type="submission" date="2015-11" db="EMBL/GenBank/DDBJ databases">
        <authorList>
            <person name="Seth-Smith H.M.B."/>
        </authorList>
    </citation>
    <scope>NUCLEOTIDE SEQUENCE [LARGE SCALE GENOMIC DNA]</scope>
    <source>
        <strain evidence="11">2013Ark11</strain>
    </source>
</reference>
<comment type="similarity">
    <text evidence="9">Belongs to the SecE/SEC61-gamma family.</text>
</comment>
<evidence type="ECO:0000256" key="6">
    <source>
        <dbReference type="ARBA" id="ARBA00022989"/>
    </source>
</evidence>
<dbReference type="Pfam" id="PF00584">
    <property type="entry name" value="SecE"/>
    <property type="match status" value="1"/>
</dbReference>
<keyword evidence="7 9" id="KW-0811">Translocation</keyword>
<keyword evidence="8 9" id="KW-0472">Membrane</keyword>
<dbReference type="HAMAP" id="MF_00422">
    <property type="entry name" value="SecE"/>
    <property type="match status" value="1"/>
</dbReference>
<evidence type="ECO:0000256" key="1">
    <source>
        <dbReference type="ARBA" id="ARBA00004370"/>
    </source>
</evidence>
<evidence type="ECO:0000256" key="4">
    <source>
        <dbReference type="ARBA" id="ARBA00022692"/>
    </source>
</evidence>
<dbReference type="InterPro" id="IPR001901">
    <property type="entry name" value="Translocase_SecE/Sec61-g"/>
</dbReference>
<dbReference type="STRING" id="1561003.Ark11_0481"/>
<dbReference type="GO" id="GO:0006605">
    <property type="term" value="P:protein targeting"/>
    <property type="evidence" value="ECO:0007669"/>
    <property type="project" value="UniProtKB-UniRule"/>
</dbReference>
<evidence type="ECO:0000313" key="11">
    <source>
        <dbReference type="Proteomes" id="UP000198651"/>
    </source>
</evidence>
<keyword evidence="3 9" id="KW-1003">Cell membrane</keyword>